<feature type="compositionally biased region" description="Basic residues" evidence="1">
    <location>
        <begin position="346"/>
        <end position="356"/>
    </location>
</feature>
<keyword evidence="3" id="KW-1185">Reference proteome</keyword>
<comment type="caution">
    <text evidence="2">The sequence shown here is derived from an EMBL/GenBank/DDBJ whole genome shotgun (WGS) entry which is preliminary data.</text>
</comment>
<sequence length="412" mass="45921">MPQQTLTQLTKQNKTKTRSISIHTSIPIALPSKIASLPSQIHTQRCPSLHAVVPSLSSVTPYLPALLFNMARPYLTCEISIHVRTLPQLATSYKSTSPVPSHHPPSIQSPLPQIIYQSSSIHQSIITSSSNRSIDPYKSSNYQSEFSNIPQITHPPLSFLLTVLASQLAISLIYQSTRLFPLFTTSPSSVHSSRPIILHNVNYAPSYHQHAYLYLATYVHPNHLLPFTPQQDKHINLRHSTRSTLQFHYTILLLPSTPLISLLQYQQSTQALPLSIPSIHHHPTSSSLHFTLPILHTTHPPPSSSPTPTPLTPPTTTTSLYLLLPPPPPMPSPPPQPSPLPLPSTHKLRSHSSRSARRWKKLYSLRHCSIDFEKSGQHVTAPNDTAPTNNKSSHELRLISVARRHQSCCKKL</sequence>
<evidence type="ECO:0000313" key="3">
    <source>
        <dbReference type="Proteomes" id="UP000283509"/>
    </source>
</evidence>
<evidence type="ECO:0000313" key="2">
    <source>
        <dbReference type="EMBL" id="ROT81070.1"/>
    </source>
</evidence>
<feature type="compositionally biased region" description="Pro residues" evidence="1">
    <location>
        <begin position="299"/>
        <end position="313"/>
    </location>
</feature>
<dbReference type="Proteomes" id="UP000283509">
    <property type="component" value="Unassembled WGS sequence"/>
</dbReference>
<name>A0A423TX93_PENVA</name>
<reference evidence="2 3" key="2">
    <citation type="submission" date="2019-01" db="EMBL/GenBank/DDBJ databases">
        <title>The decoding of complex shrimp genome reveals the adaptation for benthos swimmer, frequently molting mechanism and breeding impact on genome.</title>
        <authorList>
            <person name="Sun Y."/>
            <person name="Gao Y."/>
            <person name="Yu Y."/>
        </authorList>
    </citation>
    <scope>NUCLEOTIDE SEQUENCE [LARGE SCALE GENOMIC DNA]</scope>
    <source>
        <tissue evidence="2">Muscle</tissue>
    </source>
</reference>
<evidence type="ECO:0000256" key="1">
    <source>
        <dbReference type="SAM" id="MobiDB-lite"/>
    </source>
</evidence>
<feature type="compositionally biased region" description="Low complexity" evidence="1">
    <location>
        <begin position="314"/>
        <end position="323"/>
    </location>
</feature>
<feature type="compositionally biased region" description="Pro residues" evidence="1">
    <location>
        <begin position="324"/>
        <end position="342"/>
    </location>
</feature>
<accession>A0A423TX93</accession>
<reference evidence="2 3" key="1">
    <citation type="submission" date="2018-04" db="EMBL/GenBank/DDBJ databases">
        <authorList>
            <person name="Zhang X."/>
            <person name="Yuan J."/>
            <person name="Li F."/>
            <person name="Xiang J."/>
        </authorList>
    </citation>
    <scope>NUCLEOTIDE SEQUENCE [LARGE SCALE GENOMIC DNA]</scope>
    <source>
        <tissue evidence="2">Muscle</tissue>
    </source>
</reference>
<gene>
    <name evidence="2" type="ORF">C7M84_000175</name>
</gene>
<dbReference type="AlphaFoldDB" id="A0A423TX93"/>
<proteinExistence type="predicted"/>
<protein>
    <submittedName>
        <fullName evidence="2">Uncharacterized protein</fullName>
    </submittedName>
</protein>
<dbReference type="EMBL" id="QCYY01001027">
    <property type="protein sequence ID" value="ROT81070.1"/>
    <property type="molecule type" value="Genomic_DNA"/>
</dbReference>
<feature type="region of interest" description="Disordered" evidence="1">
    <location>
        <begin position="293"/>
        <end position="356"/>
    </location>
</feature>
<organism evidence="2 3">
    <name type="scientific">Penaeus vannamei</name>
    <name type="common">Whiteleg shrimp</name>
    <name type="synonym">Litopenaeus vannamei</name>
    <dbReference type="NCBI Taxonomy" id="6689"/>
    <lineage>
        <taxon>Eukaryota</taxon>
        <taxon>Metazoa</taxon>
        <taxon>Ecdysozoa</taxon>
        <taxon>Arthropoda</taxon>
        <taxon>Crustacea</taxon>
        <taxon>Multicrustacea</taxon>
        <taxon>Malacostraca</taxon>
        <taxon>Eumalacostraca</taxon>
        <taxon>Eucarida</taxon>
        <taxon>Decapoda</taxon>
        <taxon>Dendrobranchiata</taxon>
        <taxon>Penaeoidea</taxon>
        <taxon>Penaeidae</taxon>
        <taxon>Penaeus</taxon>
    </lineage>
</organism>